<comment type="similarity">
    <text evidence="2">Belongs to the major facilitator superfamily. MFSD6 family.</text>
</comment>
<evidence type="ECO:0000256" key="2">
    <source>
        <dbReference type="ARBA" id="ARBA00005241"/>
    </source>
</evidence>
<feature type="domain" description="Major facilitator superfamily (MFS) profile" evidence="7">
    <location>
        <begin position="235"/>
        <end position="427"/>
    </location>
</feature>
<evidence type="ECO:0000256" key="3">
    <source>
        <dbReference type="ARBA" id="ARBA00022692"/>
    </source>
</evidence>
<comment type="subcellular location">
    <subcellularLocation>
        <location evidence="1">Membrane</location>
        <topology evidence="1">Multi-pass membrane protein</topology>
    </subcellularLocation>
</comment>
<dbReference type="SUPFAM" id="SSF103473">
    <property type="entry name" value="MFS general substrate transporter"/>
    <property type="match status" value="1"/>
</dbReference>
<reference evidence="8" key="1">
    <citation type="submission" date="2017-10" db="EMBL/GenBank/DDBJ databases">
        <title>Transcriptome Assembly of Sugarcane Aphid Adults.</title>
        <authorList>
            <person name="Scully E.D."/>
            <person name="Palmer N.A."/>
            <person name="Geib S.M."/>
            <person name="Sarath G."/>
            <person name="Sattler S.E."/>
        </authorList>
    </citation>
    <scope>NUCLEOTIDE SEQUENCE</scope>
    <source>
        <tissue evidence="8">Whole body</tissue>
    </source>
</reference>
<feature type="transmembrane region" description="Helical" evidence="6">
    <location>
        <begin position="275"/>
        <end position="294"/>
    </location>
</feature>
<feature type="transmembrane region" description="Helical" evidence="6">
    <location>
        <begin position="232"/>
        <end position="255"/>
    </location>
</feature>
<keyword evidence="3 6" id="KW-0812">Transmembrane</keyword>
<evidence type="ECO:0000313" key="8">
    <source>
        <dbReference type="EMBL" id="MBW16281.1"/>
    </source>
</evidence>
<accession>A0A2H8TQW3</accession>
<sequence>MSFLNINFDLLPIKMHYFFFDSANSPIIPFLSTITKQRGYSSTVFGSIFTLLLLLNIVVKPLTGYITDRWKCRRTVFLGSIILNGLVTPTLYLVPGATSSTGEISDAETFSSLQFWWFASVVILRMVLFMVTEVLQETICMKILDGDSVRFGRQRLWGAVGSGIMSIVAGVATDWYNSGKAQKDYLLGYLISATSFFIDFVVTFNLLKVPETDGQTTNILKDVKIVLKKAKVCVFLVWATIGGIFIVYIWYYFIWYLDDLATNYHPERKSMLSSIEGFSVTIQCFIGEVPFFYLSGHLIKRTGHMTAFSISFAIFAFRFLLYSFIRDPLWVLPVELLNGLTFGLSYIAGISYSAKIAPVGSEGTVQGLFSMAFQGFGASLGAILAGYTFSHLGSVMAFRFIGFSALVICVIQIVVNHFMNKNKKLIS</sequence>
<feature type="transmembrane region" description="Helical" evidence="6">
    <location>
        <begin position="44"/>
        <end position="63"/>
    </location>
</feature>
<feature type="transmembrane region" description="Helical" evidence="6">
    <location>
        <begin position="115"/>
        <end position="135"/>
    </location>
</feature>
<dbReference type="PROSITE" id="PS50850">
    <property type="entry name" value="MFS"/>
    <property type="match status" value="1"/>
</dbReference>
<keyword evidence="4 6" id="KW-1133">Transmembrane helix</keyword>
<protein>
    <submittedName>
        <fullName evidence="8">Major facilitator superfamily domain-containing protein 6-A</fullName>
    </submittedName>
</protein>
<dbReference type="AlphaFoldDB" id="A0A2H8TQW3"/>
<evidence type="ECO:0000256" key="5">
    <source>
        <dbReference type="ARBA" id="ARBA00023136"/>
    </source>
</evidence>
<dbReference type="EMBL" id="GFXV01004476">
    <property type="protein sequence ID" value="MBW16281.1"/>
    <property type="molecule type" value="Transcribed_RNA"/>
</dbReference>
<organism evidence="8">
    <name type="scientific">Melanaphis sacchari</name>
    <dbReference type="NCBI Taxonomy" id="742174"/>
    <lineage>
        <taxon>Eukaryota</taxon>
        <taxon>Metazoa</taxon>
        <taxon>Ecdysozoa</taxon>
        <taxon>Arthropoda</taxon>
        <taxon>Hexapoda</taxon>
        <taxon>Insecta</taxon>
        <taxon>Pterygota</taxon>
        <taxon>Neoptera</taxon>
        <taxon>Paraneoptera</taxon>
        <taxon>Hemiptera</taxon>
        <taxon>Sternorrhyncha</taxon>
        <taxon>Aphidomorpha</taxon>
        <taxon>Aphidoidea</taxon>
        <taxon>Aphididae</taxon>
        <taxon>Aphidini</taxon>
        <taxon>Melanaphis</taxon>
    </lineage>
</organism>
<feature type="transmembrane region" description="Helical" evidence="6">
    <location>
        <begin position="156"/>
        <end position="173"/>
    </location>
</feature>
<gene>
    <name evidence="8" type="primary">mfsd6a_2</name>
</gene>
<evidence type="ECO:0000256" key="6">
    <source>
        <dbReference type="SAM" id="Phobius"/>
    </source>
</evidence>
<evidence type="ECO:0000259" key="7">
    <source>
        <dbReference type="PROSITE" id="PS50850"/>
    </source>
</evidence>
<dbReference type="GO" id="GO:0022857">
    <property type="term" value="F:transmembrane transporter activity"/>
    <property type="evidence" value="ECO:0007669"/>
    <property type="project" value="InterPro"/>
</dbReference>
<dbReference type="OrthoDB" id="10029266at2759"/>
<dbReference type="InterPro" id="IPR036259">
    <property type="entry name" value="MFS_trans_sf"/>
</dbReference>
<dbReference type="PANTHER" id="PTHR16172:SF37">
    <property type="entry name" value="RE36877P"/>
    <property type="match status" value="1"/>
</dbReference>
<evidence type="ECO:0000256" key="1">
    <source>
        <dbReference type="ARBA" id="ARBA00004141"/>
    </source>
</evidence>
<evidence type="ECO:0000256" key="4">
    <source>
        <dbReference type="ARBA" id="ARBA00022989"/>
    </source>
</evidence>
<dbReference type="InterPro" id="IPR024989">
    <property type="entry name" value="MFS_assoc_dom"/>
</dbReference>
<feature type="transmembrane region" description="Helical" evidence="6">
    <location>
        <begin position="396"/>
        <end position="415"/>
    </location>
</feature>
<dbReference type="InterPro" id="IPR051717">
    <property type="entry name" value="MFS_MFSD6"/>
</dbReference>
<feature type="transmembrane region" description="Helical" evidence="6">
    <location>
        <begin position="368"/>
        <end position="390"/>
    </location>
</feature>
<keyword evidence="5 6" id="KW-0472">Membrane</keyword>
<feature type="transmembrane region" description="Helical" evidence="6">
    <location>
        <begin position="185"/>
        <end position="207"/>
    </location>
</feature>
<name>A0A2H8TQW3_9HEMI</name>
<feature type="transmembrane region" description="Helical" evidence="6">
    <location>
        <begin position="337"/>
        <end position="356"/>
    </location>
</feature>
<proteinExistence type="inferred from homology"/>
<dbReference type="PANTHER" id="PTHR16172">
    <property type="entry name" value="MAJOR FACILITATOR SUPERFAMILY DOMAIN-CONTAINING PROTEIN 6-LIKE"/>
    <property type="match status" value="1"/>
</dbReference>
<feature type="transmembrane region" description="Helical" evidence="6">
    <location>
        <begin position="75"/>
        <end position="95"/>
    </location>
</feature>
<dbReference type="InterPro" id="IPR020846">
    <property type="entry name" value="MFS_dom"/>
</dbReference>
<dbReference type="GO" id="GO:0016020">
    <property type="term" value="C:membrane"/>
    <property type="evidence" value="ECO:0007669"/>
    <property type="project" value="UniProtKB-SubCell"/>
</dbReference>
<dbReference type="Gene3D" id="1.20.1250.20">
    <property type="entry name" value="MFS general substrate transporter like domains"/>
    <property type="match status" value="2"/>
</dbReference>
<feature type="transmembrane region" description="Helical" evidence="6">
    <location>
        <begin position="306"/>
        <end position="325"/>
    </location>
</feature>
<dbReference type="Pfam" id="PF12832">
    <property type="entry name" value="MFS_1_like"/>
    <property type="match status" value="1"/>
</dbReference>